<dbReference type="VEuPathDB" id="FungiDB:SMAC_00766"/>
<dbReference type="Pfam" id="PF02212">
    <property type="entry name" value="GED"/>
    <property type="match status" value="1"/>
</dbReference>
<dbReference type="OMA" id="RMREELW"/>
<dbReference type="InterPro" id="IPR020850">
    <property type="entry name" value="GED_dom"/>
</dbReference>
<dbReference type="Proteomes" id="UP000433876">
    <property type="component" value="Unassembled WGS sequence"/>
</dbReference>
<gene>
    <name evidence="5" type="ORF">SMACR_00766</name>
</gene>
<dbReference type="GO" id="GO:0005739">
    <property type="term" value="C:mitochondrion"/>
    <property type="evidence" value="ECO:0007669"/>
    <property type="project" value="TreeGrafter"/>
</dbReference>
<dbReference type="GO" id="GO:0048312">
    <property type="term" value="P:intracellular distribution of mitochondria"/>
    <property type="evidence" value="ECO:0007669"/>
    <property type="project" value="TreeGrafter"/>
</dbReference>
<proteinExistence type="predicted"/>
<dbReference type="InterPro" id="IPR045063">
    <property type="entry name" value="Dynamin_N"/>
</dbReference>
<feature type="domain" description="GED" evidence="3">
    <location>
        <begin position="678"/>
        <end position="766"/>
    </location>
</feature>
<dbReference type="EMBL" id="NMPR01000019">
    <property type="protein sequence ID" value="KAA8634751.1"/>
    <property type="molecule type" value="Genomic_DNA"/>
</dbReference>
<feature type="domain" description="Dynamin-type G" evidence="4">
    <location>
        <begin position="84"/>
        <end position="377"/>
    </location>
</feature>
<dbReference type="PRINTS" id="PR00195">
    <property type="entry name" value="DYNAMIN"/>
</dbReference>
<evidence type="ECO:0000256" key="1">
    <source>
        <dbReference type="ARBA" id="ARBA00022741"/>
    </source>
</evidence>
<dbReference type="PANTHER" id="PTHR11566">
    <property type="entry name" value="DYNAMIN"/>
    <property type="match status" value="1"/>
</dbReference>
<dbReference type="GO" id="GO:0005525">
    <property type="term" value="F:GTP binding"/>
    <property type="evidence" value="ECO:0007669"/>
    <property type="project" value="InterPro"/>
</dbReference>
<name>A0A8S9A1R0_SORMA</name>
<evidence type="ECO:0000259" key="4">
    <source>
        <dbReference type="PROSITE" id="PS51718"/>
    </source>
</evidence>
<dbReference type="InterPro" id="IPR001401">
    <property type="entry name" value="Dynamin_GTPase"/>
</dbReference>
<dbReference type="Pfam" id="PF00350">
    <property type="entry name" value="Dynamin_N"/>
    <property type="match status" value="1"/>
</dbReference>
<dbReference type="Gene3D" id="1.20.120.1240">
    <property type="entry name" value="Dynamin, middle domain"/>
    <property type="match status" value="1"/>
</dbReference>
<evidence type="ECO:0000256" key="2">
    <source>
        <dbReference type="ARBA" id="ARBA00023134"/>
    </source>
</evidence>
<accession>A0A8S9A1R0</accession>
<dbReference type="GO" id="GO:0016020">
    <property type="term" value="C:membrane"/>
    <property type="evidence" value="ECO:0007669"/>
    <property type="project" value="TreeGrafter"/>
</dbReference>
<dbReference type="AlphaFoldDB" id="A0A8S9A1R0"/>
<dbReference type="PROSITE" id="PS51388">
    <property type="entry name" value="GED"/>
    <property type="match status" value="1"/>
</dbReference>
<dbReference type="InterPro" id="IPR003130">
    <property type="entry name" value="GED"/>
</dbReference>
<dbReference type="GO" id="GO:0016559">
    <property type="term" value="P:peroxisome fission"/>
    <property type="evidence" value="ECO:0007669"/>
    <property type="project" value="TreeGrafter"/>
</dbReference>
<dbReference type="InterPro" id="IPR022812">
    <property type="entry name" value="Dynamin"/>
</dbReference>
<dbReference type="CDD" id="cd08771">
    <property type="entry name" value="DLP_1"/>
    <property type="match status" value="1"/>
</dbReference>
<dbReference type="InterPro" id="IPR030381">
    <property type="entry name" value="G_DYNAMIN_dom"/>
</dbReference>
<dbReference type="GO" id="GO:0008017">
    <property type="term" value="F:microtubule binding"/>
    <property type="evidence" value="ECO:0007669"/>
    <property type="project" value="TreeGrafter"/>
</dbReference>
<protein>
    <submittedName>
        <fullName evidence="5">Uncharacterized protein</fullName>
    </submittedName>
</protein>
<evidence type="ECO:0000259" key="3">
    <source>
        <dbReference type="PROSITE" id="PS51388"/>
    </source>
</evidence>
<dbReference type="Pfam" id="PF01031">
    <property type="entry name" value="Dynamin_M"/>
    <property type="match status" value="1"/>
</dbReference>
<sequence length="766" mass="86294">MLRLLRSLPTIPTTVSLRGYSVPGSSVSRHSQKPPHQLATYVTTHDTATFPGSPSPETSFANLDSLGNHIYLEKQDKLRDLGINLQTSQIIVVGGQSSGKSSLLESLTGFSLPRGQGCCTRFATQITLRRDPVKKTVISITPRNNADQKLRDTLRAFRHELTDFRLEDVANVIDKANVIMGIRSGINKDVLSLPMFSEDILKIEISSPKNPHLTVIDVPGLFQVTDQLGYASDKDKLLVEAMVKRHMKNERTIVLAVLSCLSDPVTEGILQFAKAADPKGERTVGVLTKADLVKEKAVLQSLSSLAMGSTFKLGYFVVRNRGADEDDLDMSECRRKEVELFENPEWKHIADAGRVGVDALRTELQSLLTRLAKRELPKQKAEVMKRLADCEKRSISFGPPRCTPAAQREHLIKLALKFERLANDALEGLYGRDALFREKPPLKLITKIIELNEGFSHVVWKKGQTWNFKEQATEEADGTEIAYIQLVNEAVDWASTIPELVEYRYPRISTFKDPQSDIMAFIRDCYSAGRGPELGSFGGSVLTMAFKAQAMSWDEVATRHVNASVLVIHRFLYTLLTALIKDQRMREELWTCLQDDLLKGYGRAREHAKFVINTELNGRPVTYNHYFNENMQRARLDRQKSILSGLETNSQNTKVDLFKVQSLLRSVVESKSNAEQVREDIHDILKSYYKVARKRFVDNICQQAINHFLLDGDQSPVKIFTADWVAKLSDRRLNIIAGEDAITTTARQRLETELEGLRKALEILRS</sequence>
<dbReference type="InterPro" id="IPR000375">
    <property type="entry name" value="Dynamin_stalk"/>
</dbReference>
<dbReference type="Gene3D" id="3.40.50.300">
    <property type="entry name" value="P-loop containing nucleotide triphosphate hydrolases"/>
    <property type="match status" value="1"/>
</dbReference>
<keyword evidence="1" id="KW-0547">Nucleotide-binding</keyword>
<reference evidence="5 6" key="1">
    <citation type="submission" date="2017-07" db="EMBL/GenBank/DDBJ databases">
        <title>Genome sequence of the Sordaria macrospora wild type strain R19027.</title>
        <authorList>
            <person name="Nowrousian M."/>
            <person name="Teichert I."/>
            <person name="Kueck U."/>
        </authorList>
    </citation>
    <scope>NUCLEOTIDE SEQUENCE [LARGE SCALE GENOMIC DNA]</scope>
    <source>
        <strain evidence="5 6">R19027</strain>
        <tissue evidence="5">Mycelium</tissue>
    </source>
</reference>
<dbReference type="GO" id="GO:0000266">
    <property type="term" value="P:mitochondrial fission"/>
    <property type="evidence" value="ECO:0007669"/>
    <property type="project" value="TreeGrafter"/>
</dbReference>
<evidence type="ECO:0000313" key="6">
    <source>
        <dbReference type="Proteomes" id="UP000433876"/>
    </source>
</evidence>
<comment type="caution">
    <text evidence="5">The sequence shown here is derived from an EMBL/GenBank/DDBJ whole genome shotgun (WGS) entry which is preliminary data.</text>
</comment>
<dbReference type="InterPro" id="IPR027417">
    <property type="entry name" value="P-loop_NTPase"/>
</dbReference>
<dbReference type="PANTHER" id="PTHR11566:SF215">
    <property type="entry name" value="DYNAMIN GTPASE"/>
    <property type="match status" value="1"/>
</dbReference>
<dbReference type="GO" id="GO:0006897">
    <property type="term" value="P:endocytosis"/>
    <property type="evidence" value="ECO:0007669"/>
    <property type="project" value="TreeGrafter"/>
</dbReference>
<dbReference type="GO" id="GO:0005874">
    <property type="term" value="C:microtubule"/>
    <property type="evidence" value="ECO:0007669"/>
    <property type="project" value="TreeGrafter"/>
</dbReference>
<organism evidence="5 6">
    <name type="scientific">Sordaria macrospora</name>
    <dbReference type="NCBI Taxonomy" id="5147"/>
    <lineage>
        <taxon>Eukaryota</taxon>
        <taxon>Fungi</taxon>
        <taxon>Dikarya</taxon>
        <taxon>Ascomycota</taxon>
        <taxon>Pezizomycotina</taxon>
        <taxon>Sordariomycetes</taxon>
        <taxon>Sordariomycetidae</taxon>
        <taxon>Sordariales</taxon>
        <taxon>Sordariaceae</taxon>
        <taxon>Sordaria</taxon>
    </lineage>
</organism>
<dbReference type="SUPFAM" id="SSF52540">
    <property type="entry name" value="P-loop containing nucleoside triphosphate hydrolases"/>
    <property type="match status" value="1"/>
</dbReference>
<dbReference type="GO" id="GO:0003924">
    <property type="term" value="F:GTPase activity"/>
    <property type="evidence" value="ECO:0007669"/>
    <property type="project" value="InterPro"/>
</dbReference>
<keyword evidence="2" id="KW-0342">GTP-binding</keyword>
<dbReference type="PROSITE" id="PS51718">
    <property type="entry name" value="G_DYNAMIN_2"/>
    <property type="match status" value="1"/>
</dbReference>
<evidence type="ECO:0000313" key="5">
    <source>
        <dbReference type="EMBL" id="KAA8634751.1"/>
    </source>
</evidence>
<dbReference type="SMART" id="SM00053">
    <property type="entry name" value="DYNc"/>
    <property type="match status" value="1"/>
</dbReference>